<evidence type="ECO:0000313" key="1">
    <source>
        <dbReference type="EMBL" id="GII94236.1"/>
    </source>
</evidence>
<dbReference type="RefSeq" id="WP_204028475.1">
    <property type="nucleotide sequence ID" value="NZ_BOOW01000028.1"/>
</dbReference>
<accession>A0A919RHZ9</accession>
<gene>
    <name evidence="1" type="ORF">Ssi02_44670</name>
</gene>
<protein>
    <submittedName>
        <fullName evidence="1">Uncharacterized protein</fullName>
    </submittedName>
</protein>
<organism evidence="1 2">
    <name type="scientific">Sinosporangium siamense</name>
    <dbReference type="NCBI Taxonomy" id="1367973"/>
    <lineage>
        <taxon>Bacteria</taxon>
        <taxon>Bacillati</taxon>
        <taxon>Actinomycetota</taxon>
        <taxon>Actinomycetes</taxon>
        <taxon>Streptosporangiales</taxon>
        <taxon>Streptosporangiaceae</taxon>
        <taxon>Sinosporangium</taxon>
    </lineage>
</organism>
<evidence type="ECO:0000313" key="2">
    <source>
        <dbReference type="Proteomes" id="UP000606172"/>
    </source>
</evidence>
<name>A0A919RHZ9_9ACTN</name>
<comment type="caution">
    <text evidence="1">The sequence shown here is derived from an EMBL/GenBank/DDBJ whole genome shotgun (WGS) entry which is preliminary data.</text>
</comment>
<sequence length="159" mass="17341">MSSRRDRRYSLIDFGPDSYGVLRQRAAAAGYRFPNLAIRDTRLAMAVGDLLQSAMVCGGIDVMPFTIRDESLVVVACEGDEPAGISAIDPTGDIPRDVVTWVDPTHEPWVEQVLKIELLREARTAGIDRVSVVRGTATEAVYESLGLHGVREISSDAPQ</sequence>
<dbReference type="AlphaFoldDB" id="A0A919RHZ9"/>
<proteinExistence type="predicted"/>
<keyword evidence="2" id="KW-1185">Reference proteome</keyword>
<dbReference type="EMBL" id="BOOW01000028">
    <property type="protein sequence ID" value="GII94236.1"/>
    <property type="molecule type" value="Genomic_DNA"/>
</dbReference>
<dbReference type="Proteomes" id="UP000606172">
    <property type="component" value="Unassembled WGS sequence"/>
</dbReference>
<reference evidence="1" key="1">
    <citation type="submission" date="2021-01" db="EMBL/GenBank/DDBJ databases">
        <title>Whole genome shotgun sequence of Sinosporangium siamense NBRC 109515.</title>
        <authorList>
            <person name="Komaki H."/>
            <person name="Tamura T."/>
        </authorList>
    </citation>
    <scope>NUCLEOTIDE SEQUENCE</scope>
    <source>
        <strain evidence="1">NBRC 109515</strain>
    </source>
</reference>